<dbReference type="GO" id="GO:0008270">
    <property type="term" value="F:zinc ion binding"/>
    <property type="evidence" value="ECO:0007669"/>
    <property type="project" value="UniProtKB-KW"/>
</dbReference>
<feature type="compositionally biased region" description="Polar residues" evidence="2">
    <location>
        <begin position="444"/>
        <end position="459"/>
    </location>
</feature>
<feature type="compositionally biased region" description="Pro residues" evidence="2">
    <location>
        <begin position="257"/>
        <end position="276"/>
    </location>
</feature>
<protein>
    <recommendedName>
        <fullName evidence="3">C2H2-type domain-containing protein</fullName>
    </recommendedName>
</protein>
<name>A0A085MQU4_9BILA</name>
<keyword evidence="1" id="KW-0479">Metal-binding</keyword>
<feature type="domain" description="C2H2-type" evidence="3">
    <location>
        <begin position="99"/>
        <end position="122"/>
    </location>
</feature>
<dbReference type="PROSITE" id="PS50157">
    <property type="entry name" value="ZINC_FINGER_C2H2_2"/>
    <property type="match status" value="1"/>
</dbReference>
<gene>
    <name evidence="4" type="ORF">M514_28230</name>
</gene>
<feature type="region of interest" description="Disordered" evidence="2">
    <location>
        <begin position="431"/>
        <end position="470"/>
    </location>
</feature>
<organism evidence="4">
    <name type="scientific">Trichuris suis</name>
    <name type="common">pig whipworm</name>
    <dbReference type="NCBI Taxonomy" id="68888"/>
    <lineage>
        <taxon>Eukaryota</taxon>
        <taxon>Metazoa</taxon>
        <taxon>Ecdysozoa</taxon>
        <taxon>Nematoda</taxon>
        <taxon>Enoplea</taxon>
        <taxon>Dorylaimia</taxon>
        <taxon>Trichinellida</taxon>
        <taxon>Trichuridae</taxon>
        <taxon>Trichuris</taxon>
    </lineage>
</organism>
<dbReference type="InterPro" id="IPR013087">
    <property type="entry name" value="Znf_C2H2_type"/>
</dbReference>
<reference evidence="4" key="1">
    <citation type="journal article" date="2014" name="Nat. Genet.">
        <title>Genome and transcriptome of the porcine whipworm Trichuris suis.</title>
        <authorList>
            <person name="Jex A.R."/>
            <person name="Nejsum P."/>
            <person name="Schwarz E.M."/>
            <person name="Hu L."/>
            <person name="Young N.D."/>
            <person name="Hall R.S."/>
            <person name="Korhonen P.K."/>
            <person name="Liao S."/>
            <person name="Thamsborg S."/>
            <person name="Xia J."/>
            <person name="Xu P."/>
            <person name="Wang S."/>
            <person name="Scheerlinck J.P."/>
            <person name="Hofmann A."/>
            <person name="Sternberg P.W."/>
            <person name="Wang J."/>
            <person name="Gasser R.B."/>
        </authorList>
    </citation>
    <scope>NUCLEOTIDE SEQUENCE [LARGE SCALE GENOMIC DNA]</scope>
    <source>
        <strain evidence="4">DCEP-RM93F</strain>
    </source>
</reference>
<feature type="region of interest" description="Disordered" evidence="2">
    <location>
        <begin position="254"/>
        <end position="310"/>
    </location>
</feature>
<dbReference type="SMART" id="SM00355">
    <property type="entry name" value="ZnF_C2H2"/>
    <property type="match status" value="2"/>
</dbReference>
<evidence type="ECO:0000256" key="1">
    <source>
        <dbReference type="PROSITE-ProRule" id="PRU00042"/>
    </source>
</evidence>
<dbReference type="EMBL" id="KL367812">
    <property type="protein sequence ID" value="KFD59590.1"/>
    <property type="molecule type" value="Genomic_DNA"/>
</dbReference>
<sequence>MSSRPPTPKCTLVMPPMDGGPNPFFQETTGVGPGTKRTIDVVLTGSLSPFRVPLRKAPGQACMALSTFPAPPSRGTAEKDSVDPCTVQSCPPLLYPGPFDCPRCKKKFTRPIDISTHLQGTHGVRVIAFQCSKCSRLGPISAISVHHARCSPDCVSSRTHRYACMLSSCPLTFTTYTGMRLHASRAHPVEFNDSLPAHKKKRWTNEERNLVFHLARDFSREHLSRTALLSKIQHVLEERYGTRRTLESIRCQLKSATPPPTAGNATPPPSPQPPSTSPCHHPTVSPCPPAEPSPLDSIAPPLPTTDAPTDPWPDHLALAQIILQYEHNPLVQEFLNILLPILRGTITPNTSSAILNLTEKFLTDKYYLPLHSQPHRPTKTINSKAKCYVNYQHLFHKDRKRLLEKIEGIHKDWAPSIKLNQITNILKTRLSRASPTDNDPPAHSFSTAQNQNRPNASTPSSSSSSSIFVK</sequence>
<keyword evidence="1" id="KW-0863">Zinc-finger</keyword>
<proteinExistence type="predicted"/>
<evidence type="ECO:0000313" key="4">
    <source>
        <dbReference type="EMBL" id="KFD59590.1"/>
    </source>
</evidence>
<feature type="compositionally biased region" description="Low complexity" evidence="2">
    <location>
        <begin position="460"/>
        <end position="470"/>
    </location>
</feature>
<dbReference type="AlphaFoldDB" id="A0A085MQU4"/>
<keyword evidence="1" id="KW-0862">Zinc</keyword>
<dbReference type="Proteomes" id="UP000030758">
    <property type="component" value="Unassembled WGS sequence"/>
</dbReference>
<evidence type="ECO:0000256" key="2">
    <source>
        <dbReference type="SAM" id="MobiDB-lite"/>
    </source>
</evidence>
<accession>A0A085MQU4</accession>
<dbReference type="PROSITE" id="PS00028">
    <property type="entry name" value="ZINC_FINGER_C2H2_1"/>
    <property type="match status" value="2"/>
</dbReference>
<evidence type="ECO:0000259" key="3">
    <source>
        <dbReference type="PROSITE" id="PS50157"/>
    </source>
</evidence>